<dbReference type="InterPro" id="IPR009875">
    <property type="entry name" value="PilZ_domain"/>
</dbReference>
<accession>G4QG61</accession>
<evidence type="ECO:0000259" key="1">
    <source>
        <dbReference type="Pfam" id="PF07238"/>
    </source>
</evidence>
<dbReference type="RefSeq" id="WP_014108102.1">
    <property type="nucleotide sequence ID" value="NC_016041.1"/>
</dbReference>
<gene>
    <name evidence="2" type="ordered locus">GNIT_1096</name>
</gene>
<dbReference type="AlphaFoldDB" id="G4QG61"/>
<dbReference type="HOGENOM" id="CLU_017305_0_0_6"/>
<dbReference type="SUPFAM" id="SSF141371">
    <property type="entry name" value="PilZ domain-like"/>
    <property type="match status" value="1"/>
</dbReference>
<dbReference type="Proteomes" id="UP000009282">
    <property type="component" value="Chromosome"/>
</dbReference>
<organism evidence="2 3">
    <name type="scientific">Glaciecola nitratireducens (strain JCM 12485 / KCTC 12276 / FR1064)</name>
    <dbReference type="NCBI Taxonomy" id="1085623"/>
    <lineage>
        <taxon>Bacteria</taxon>
        <taxon>Pseudomonadati</taxon>
        <taxon>Pseudomonadota</taxon>
        <taxon>Gammaproteobacteria</taxon>
        <taxon>Alteromonadales</taxon>
        <taxon>Alteromonadaceae</taxon>
        <taxon>Brumicola</taxon>
    </lineage>
</organism>
<dbReference type="Gene3D" id="2.40.10.220">
    <property type="entry name" value="predicted glycosyltransferase like domains"/>
    <property type="match status" value="1"/>
</dbReference>
<name>G4QG61_GLANF</name>
<dbReference type="KEGG" id="gni:GNIT_1096"/>
<proteinExistence type="predicted"/>
<protein>
    <submittedName>
        <fullName evidence="2">Type IV pilus assembly PilZ</fullName>
    </submittedName>
</protein>
<dbReference type="STRING" id="1085623.GNIT_1096"/>
<feature type="domain" description="PilZ" evidence="1">
    <location>
        <begin position="150"/>
        <end position="240"/>
    </location>
</feature>
<dbReference type="EMBL" id="CP003060">
    <property type="protein sequence ID" value="AEP29228.1"/>
    <property type="molecule type" value="Genomic_DNA"/>
</dbReference>
<feature type="domain" description="PilZ" evidence="1">
    <location>
        <begin position="498"/>
        <end position="589"/>
    </location>
</feature>
<evidence type="ECO:0000313" key="2">
    <source>
        <dbReference type="EMBL" id="AEP29228.1"/>
    </source>
</evidence>
<dbReference type="eggNOG" id="ENOG502Z80T">
    <property type="taxonomic scope" value="Bacteria"/>
</dbReference>
<dbReference type="Pfam" id="PF07238">
    <property type="entry name" value="PilZ"/>
    <property type="match status" value="2"/>
</dbReference>
<evidence type="ECO:0000313" key="3">
    <source>
        <dbReference type="Proteomes" id="UP000009282"/>
    </source>
</evidence>
<sequence length="813" mass="93711">MTHDLSEHTYLIHKLAPLVERAEFSRLLIEATKDISVEKRFLLKMEMKRLSKPCIRSIDLRTRVSANCELVSFQGIKHYLHQPAVTLFEELIERYGIYTFGVYESVLKLAEHESNANAGTMTSTEEQNDNHKSNSEKYIVANQQLLNYAHRREERMNYVVAIEIFLDNNQSLFATTVDLSPSGLKLKLKNPDELDMIKAFAPVNIVFRGFESDSGLIKESIEYRILGISGEAGQARIHVSRDLRTGPQVFNNYVKKLIKLHKRKYKVNLDNTLAALDDKIHEQAFASTTPALSIFIDSQDAETPTARFACVNGTNKEIMDYWLDENNEQNIGFLLNPTRLAAMIASPSSDACLWIYAFTHIKDGKTYFYSASSAELEIERELKPIFLSYAARKVSWRVYKVLCIDIDPKSAYTPSAMPTGINRKIDRLNRPLTPRLESKLKHIQHMVSVTDVTHLVAQQCYQKNILERDKIKHLAAFGHPRNKPPVPVLSFRYKQQELRRETRYKLRTLVKLSNYDTQITGVSEDCSISGLKIELDSPFEQRINSRVSIAFPVLQKRTSQFVLEDLHYRVKHINYDKLVLHLEAISEKELSIAEKFFTLLIDSNKDKLKTITNEESVPGMGHALRCMQAKNSPQLCTYMQKQRGGYFPTVTTMQPIRASWLALLKHDMPATKMNCAWLFQDKHKSNAFIRDALRTLRVDLRPIQAEIYVAFNPNELEYETAIVAQWENELATHRSKLQFIKTAMAQGEFYAFNVHISRANRPDISFLDQELAYITRYAIHKAKQLEEQMWDIAGQIYLTDISQEVIYRYQVKG</sequence>
<dbReference type="GO" id="GO:0035438">
    <property type="term" value="F:cyclic-di-GMP binding"/>
    <property type="evidence" value="ECO:0007669"/>
    <property type="project" value="InterPro"/>
</dbReference>
<keyword evidence="3" id="KW-1185">Reference proteome</keyword>
<reference evidence="2 3" key="1">
    <citation type="journal article" date="2011" name="J. Bacteriol.">
        <title>Complete genome sequence of seawater bacterium Glaciecola nitratireducens FR1064T.</title>
        <authorList>
            <person name="Bian F."/>
            <person name="Qin Q.L."/>
            <person name="Xie B.B."/>
            <person name="Shu Y.L."/>
            <person name="Zhang X.Y."/>
            <person name="Yu Y."/>
            <person name="Chen B."/>
            <person name="Chen X.L."/>
            <person name="Zhou B.C."/>
            <person name="Zhang Y.Z."/>
        </authorList>
    </citation>
    <scope>NUCLEOTIDE SEQUENCE [LARGE SCALE GENOMIC DNA]</scope>
    <source>
        <strain evidence="3">JCM 12485 / KCTC 12276 / FR1064</strain>
    </source>
</reference>
<dbReference type="OrthoDB" id="6208912at2"/>